<dbReference type="PANTHER" id="PTHR46695:SF4">
    <property type="entry name" value="ZINC FINGER CCCH DOMAIN-CONTAINING PROTEIN 44"/>
    <property type="match status" value="1"/>
</dbReference>
<dbReference type="InterPro" id="IPR035445">
    <property type="entry name" value="GYF-like_dom_sf"/>
</dbReference>
<dbReference type="RefSeq" id="XP_012574543.1">
    <property type="nucleotide sequence ID" value="XM_012719089.1"/>
</dbReference>
<dbReference type="PROSITE" id="PS01359">
    <property type="entry name" value="ZF_PHD_1"/>
    <property type="match status" value="1"/>
</dbReference>
<feature type="compositionally biased region" description="Basic and acidic residues" evidence="5">
    <location>
        <begin position="496"/>
        <end position="510"/>
    </location>
</feature>
<dbReference type="GO" id="GO:0008270">
    <property type="term" value="F:zinc ion binding"/>
    <property type="evidence" value="ECO:0007669"/>
    <property type="project" value="UniProtKB-KW"/>
</dbReference>
<feature type="region of interest" description="Disordered" evidence="5">
    <location>
        <begin position="461"/>
        <end position="521"/>
    </location>
</feature>
<feature type="domain" description="GYF" evidence="6">
    <location>
        <begin position="344"/>
        <end position="398"/>
    </location>
</feature>
<feature type="compositionally biased region" description="Low complexity" evidence="5">
    <location>
        <begin position="560"/>
        <end position="570"/>
    </location>
</feature>
<dbReference type="KEGG" id="cam:101493153"/>
<dbReference type="GeneID" id="101493153"/>
<gene>
    <name evidence="8" type="primary">LOC101493153</name>
</gene>
<keyword evidence="1" id="KW-0479">Metal-binding</keyword>
<dbReference type="InterPro" id="IPR003169">
    <property type="entry name" value="GYF"/>
</dbReference>
<dbReference type="eggNOG" id="KOG1862">
    <property type="taxonomic scope" value="Eukaryota"/>
</dbReference>
<dbReference type="SMART" id="SM00444">
    <property type="entry name" value="GYF"/>
    <property type="match status" value="1"/>
</dbReference>
<evidence type="ECO:0000313" key="7">
    <source>
        <dbReference type="Proteomes" id="UP000087171"/>
    </source>
</evidence>
<dbReference type="Proteomes" id="UP000087171">
    <property type="component" value="Chromosome Ca8"/>
</dbReference>
<dbReference type="PANTHER" id="PTHR46695">
    <property type="entry name" value="ZINC FINGER CCCH DOMAIN-CONTAINING PROTEIN 44-RELATED"/>
    <property type="match status" value="1"/>
</dbReference>
<dbReference type="PaxDb" id="3827-XP_004512103.1"/>
<accession>A0A1S3EGK9</accession>
<keyword evidence="3" id="KW-0862">Zinc</keyword>
<feature type="compositionally biased region" description="Basic and acidic residues" evidence="5">
    <location>
        <begin position="533"/>
        <end position="549"/>
    </location>
</feature>
<dbReference type="Gene3D" id="3.30.1490.40">
    <property type="match status" value="1"/>
</dbReference>
<sequence length="738" mass="80526">MMEEIQFQQQQQKVPIQQLGTPATDGVRVSENSQISVVNAPVADVAGRDDGRCLTVAKRKRGRPPRGVQKTTIAPPPVKRPKDEEDVCFICFDGGSLVLCDHRDCPKAYHPACVKRDDAFFRTTAKWNCGWHLCSDCGKSCHYMCYTCTYSLCKGCSKKGADFVCVRGNKGLCGACMRTIILIENSARGIKCEVDFDDKSSWEYLFKMYWMYLKGKLGLNFDEILRAENPWKGSVHVSRKVQTPKGLIHVKVDNASASENSCIVDSNLPINKKSKGNSRDSVGRNAQDLSTTCKPNGNACIIKNQASPNKSAINDGANAGVVRLGESGVPADNSSLLHSTGTDQPVWLYQDPIGKVHGPYSMSLLCKWKGAGYLPPDLRIWRVDEKRENSILLTDALSWKCSQNVSLPLSREQKSLGASVTLEKKENSQDDLSNATRSELCDNNQTVKLSEEEKVGNICTLSNGKDESVKSNGCHSQSPGLTIQADGDNSDGQSGHFERGEGSPKCELSGHDGPNVNLAPPSAAFEEKLNDKPSDKMMEGHENEQKPEENGNLGSHRFSDGPSSSGQSDQKQSDNEDNSGQSSGQNWRCPDVVRPPMDAPSWLAAIFGETDLSSLVDDSVSDLLEQVEAKEKCGELESPTPIIEWDDDLTDGAITNCFSFANALSPMLDAGKSDALSSSSDLHLSSQSTAAKEPFQQADVHNNQTICGEQSSKTPEDESTFSGISWNPTNQFSWDPTR</sequence>
<dbReference type="SMART" id="SM00249">
    <property type="entry name" value="PHD"/>
    <property type="match status" value="1"/>
</dbReference>
<evidence type="ECO:0000313" key="8">
    <source>
        <dbReference type="RefSeq" id="XP_012574543.1"/>
    </source>
</evidence>
<reference evidence="8" key="2">
    <citation type="submission" date="2025-08" db="UniProtKB">
        <authorList>
            <consortium name="RefSeq"/>
        </authorList>
    </citation>
    <scope>IDENTIFICATION</scope>
    <source>
        <tissue evidence="8">Etiolated seedlings</tissue>
    </source>
</reference>
<dbReference type="InterPro" id="IPR011011">
    <property type="entry name" value="Znf_FYVE_PHD"/>
</dbReference>
<dbReference type="STRING" id="3827.A0A1S3EGK9"/>
<dbReference type="PROSITE" id="PS50829">
    <property type="entry name" value="GYF"/>
    <property type="match status" value="1"/>
</dbReference>
<dbReference type="CDD" id="cd15568">
    <property type="entry name" value="PHD5_NSD"/>
    <property type="match status" value="1"/>
</dbReference>
<dbReference type="InterPro" id="IPR001965">
    <property type="entry name" value="Znf_PHD"/>
</dbReference>
<feature type="region of interest" description="Disordered" evidence="5">
    <location>
        <begin position="533"/>
        <end position="594"/>
    </location>
</feature>
<feature type="region of interest" description="Disordered" evidence="5">
    <location>
        <begin position="685"/>
        <end position="738"/>
    </location>
</feature>
<evidence type="ECO:0000259" key="6">
    <source>
        <dbReference type="PROSITE" id="PS50829"/>
    </source>
</evidence>
<reference evidence="7" key="1">
    <citation type="journal article" date="2013" name="Nat. Biotechnol.">
        <title>Draft genome sequence of chickpea (Cicer arietinum) provides a resource for trait improvement.</title>
        <authorList>
            <person name="Varshney R.K."/>
            <person name="Song C."/>
            <person name="Saxena R.K."/>
            <person name="Azam S."/>
            <person name="Yu S."/>
            <person name="Sharpe A.G."/>
            <person name="Cannon S."/>
            <person name="Baek J."/>
            <person name="Rosen B.D."/>
            <person name="Tar'an B."/>
            <person name="Millan T."/>
            <person name="Zhang X."/>
            <person name="Ramsay L.D."/>
            <person name="Iwata A."/>
            <person name="Wang Y."/>
            <person name="Nelson W."/>
            <person name="Farmer A.D."/>
            <person name="Gaur P.M."/>
            <person name="Soderlund C."/>
            <person name="Penmetsa R.V."/>
            <person name="Xu C."/>
            <person name="Bharti A.K."/>
            <person name="He W."/>
            <person name="Winter P."/>
            <person name="Zhao S."/>
            <person name="Hane J.K."/>
            <person name="Carrasquilla-Garcia N."/>
            <person name="Condie J.A."/>
            <person name="Upadhyaya H.D."/>
            <person name="Luo M.C."/>
            <person name="Thudi M."/>
            <person name="Gowda C.L."/>
            <person name="Singh N.P."/>
            <person name="Lichtenzveig J."/>
            <person name="Gali K.K."/>
            <person name="Rubio J."/>
            <person name="Nadarajan N."/>
            <person name="Dolezel J."/>
            <person name="Bansal K.C."/>
            <person name="Xu X."/>
            <person name="Edwards D."/>
            <person name="Zhang G."/>
            <person name="Kahl G."/>
            <person name="Gil J."/>
            <person name="Singh K.B."/>
            <person name="Datta S.K."/>
            <person name="Jackson S.A."/>
            <person name="Wang J."/>
            <person name="Cook D.R."/>
        </authorList>
    </citation>
    <scope>NUCLEOTIDE SEQUENCE [LARGE SCALE GENOMIC DNA]</scope>
    <source>
        <strain evidence="7">cv. CDC Frontier</strain>
    </source>
</reference>
<keyword evidence="4" id="KW-0238">DNA-binding</keyword>
<dbReference type="SUPFAM" id="SSF57903">
    <property type="entry name" value="FYVE/PHD zinc finger"/>
    <property type="match status" value="1"/>
</dbReference>
<evidence type="ECO:0000256" key="5">
    <source>
        <dbReference type="SAM" id="MobiDB-lite"/>
    </source>
</evidence>
<feature type="compositionally biased region" description="Polar residues" evidence="5">
    <location>
        <begin position="720"/>
        <end position="738"/>
    </location>
</feature>
<evidence type="ECO:0000256" key="3">
    <source>
        <dbReference type="ARBA" id="ARBA00022833"/>
    </source>
</evidence>
<dbReference type="InterPro" id="IPR019786">
    <property type="entry name" value="Zinc_finger_PHD-type_CS"/>
</dbReference>
<dbReference type="Gene3D" id="3.30.40.10">
    <property type="entry name" value="Zinc/RING finger domain, C3HC4 (zinc finger)"/>
    <property type="match status" value="1"/>
</dbReference>
<dbReference type="SUPFAM" id="SSF55277">
    <property type="entry name" value="GYF domain"/>
    <property type="match status" value="1"/>
</dbReference>
<dbReference type="OrthoDB" id="6415790at2759"/>
<dbReference type="FunFam" id="3.30.40.10:FF:000303">
    <property type="entry name" value="Zinc finger CCCH domain-containing protein 19"/>
    <property type="match status" value="1"/>
</dbReference>
<evidence type="ECO:0000256" key="4">
    <source>
        <dbReference type="ARBA" id="ARBA00023125"/>
    </source>
</evidence>
<dbReference type="GO" id="GO:0003677">
    <property type="term" value="F:DNA binding"/>
    <property type="evidence" value="ECO:0007669"/>
    <property type="project" value="UniProtKB-KW"/>
</dbReference>
<dbReference type="Pfam" id="PF02213">
    <property type="entry name" value="GYF"/>
    <property type="match status" value="1"/>
</dbReference>
<evidence type="ECO:0000256" key="2">
    <source>
        <dbReference type="ARBA" id="ARBA00022771"/>
    </source>
</evidence>
<feature type="region of interest" description="Disordered" evidence="5">
    <location>
        <begin position="60"/>
        <end position="79"/>
    </location>
</feature>
<name>A0A1S3EGK9_CICAR</name>
<feature type="compositionally biased region" description="Polar residues" evidence="5">
    <location>
        <begin position="699"/>
        <end position="713"/>
    </location>
</feature>
<keyword evidence="7" id="KW-1185">Reference proteome</keyword>
<organism evidence="7 8">
    <name type="scientific">Cicer arietinum</name>
    <name type="common">Chickpea</name>
    <name type="synonym">Garbanzo</name>
    <dbReference type="NCBI Taxonomy" id="3827"/>
    <lineage>
        <taxon>Eukaryota</taxon>
        <taxon>Viridiplantae</taxon>
        <taxon>Streptophyta</taxon>
        <taxon>Embryophyta</taxon>
        <taxon>Tracheophyta</taxon>
        <taxon>Spermatophyta</taxon>
        <taxon>Magnoliopsida</taxon>
        <taxon>eudicotyledons</taxon>
        <taxon>Gunneridae</taxon>
        <taxon>Pentapetalae</taxon>
        <taxon>rosids</taxon>
        <taxon>fabids</taxon>
        <taxon>Fabales</taxon>
        <taxon>Fabaceae</taxon>
        <taxon>Papilionoideae</taxon>
        <taxon>50 kb inversion clade</taxon>
        <taxon>NPAAA clade</taxon>
        <taxon>Hologalegina</taxon>
        <taxon>IRL clade</taxon>
        <taxon>Cicereae</taxon>
        <taxon>Cicer</taxon>
    </lineage>
</organism>
<evidence type="ECO:0000256" key="1">
    <source>
        <dbReference type="ARBA" id="ARBA00022723"/>
    </source>
</evidence>
<proteinExistence type="predicted"/>
<protein>
    <submittedName>
        <fullName evidence="8">Zinc finger CCCH domain-containing protein 44-like isoform X1</fullName>
    </submittedName>
</protein>
<dbReference type="AlphaFoldDB" id="A0A1S3EGK9"/>
<dbReference type="eggNOG" id="KOG1946">
    <property type="taxonomic scope" value="Eukaryota"/>
</dbReference>
<dbReference type="eggNOG" id="KOG1081">
    <property type="taxonomic scope" value="Eukaryota"/>
</dbReference>
<keyword evidence="2" id="KW-0863">Zinc-finger</keyword>
<dbReference type="InterPro" id="IPR013083">
    <property type="entry name" value="Znf_RING/FYVE/PHD"/>
</dbReference>
<feature type="compositionally biased region" description="Polar residues" evidence="5">
    <location>
        <begin position="470"/>
        <end position="481"/>
    </location>
</feature>